<evidence type="ECO:0000256" key="1">
    <source>
        <dbReference type="ARBA" id="ARBA00008950"/>
    </source>
</evidence>
<dbReference type="AlphaFoldDB" id="A0A8J7YBY5"/>
<accession>A0A8J7YBY5</accession>
<dbReference type="RefSeq" id="WP_162318437.1">
    <property type="nucleotide sequence ID" value="NZ_JAHQXF010000002.1"/>
</dbReference>
<dbReference type="InterPro" id="IPR020935">
    <property type="entry name" value="PdiEstase_YfcE_CS"/>
</dbReference>
<keyword evidence="7" id="KW-1185">Reference proteome</keyword>
<dbReference type="GO" id="GO:0046872">
    <property type="term" value="F:metal ion binding"/>
    <property type="evidence" value="ECO:0007669"/>
    <property type="project" value="UniProtKB-KW"/>
</dbReference>
<proteinExistence type="inferred from homology"/>
<evidence type="ECO:0000256" key="3">
    <source>
        <dbReference type="ARBA" id="ARBA00022801"/>
    </source>
</evidence>
<evidence type="ECO:0000256" key="2">
    <source>
        <dbReference type="ARBA" id="ARBA00022723"/>
    </source>
</evidence>
<dbReference type="EMBL" id="JAHQXF010000002">
    <property type="protein sequence ID" value="MBV0925623.1"/>
    <property type="molecule type" value="Genomic_DNA"/>
</dbReference>
<dbReference type="InterPro" id="IPR000979">
    <property type="entry name" value="Phosphodiesterase_MJ0936/Vps29"/>
</dbReference>
<keyword evidence="2 4" id="KW-0479">Metal-binding</keyword>
<reference evidence="6 7" key="1">
    <citation type="submission" date="2021-06" db="EMBL/GenBank/DDBJ databases">
        <title>New haloarchaea isolates fom saline soil.</title>
        <authorList>
            <person name="Duran-Viseras A."/>
            <person name="Sanchez-Porro C.S."/>
            <person name="Ventosa A."/>
        </authorList>
    </citation>
    <scope>NUCLEOTIDE SEQUENCE [LARGE SCALE GENOMIC DNA]</scope>
    <source>
        <strain evidence="6 7">JCM 183640</strain>
    </source>
</reference>
<evidence type="ECO:0000256" key="4">
    <source>
        <dbReference type="RuleBase" id="RU362039"/>
    </source>
</evidence>
<feature type="domain" description="Calcineurin-like phosphoesterase" evidence="5">
    <location>
        <begin position="2"/>
        <end position="146"/>
    </location>
</feature>
<keyword evidence="3" id="KW-0378">Hydrolase</keyword>
<evidence type="ECO:0000313" key="6">
    <source>
        <dbReference type="EMBL" id="MBV0925623.1"/>
    </source>
</evidence>
<dbReference type="InterPro" id="IPR024654">
    <property type="entry name" value="Calcineurin-like_PHP_lpxH"/>
</dbReference>
<dbReference type="SUPFAM" id="SSF56300">
    <property type="entry name" value="Metallo-dependent phosphatases"/>
    <property type="match status" value="1"/>
</dbReference>
<dbReference type="Pfam" id="PF12850">
    <property type="entry name" value="Metallophos_2"/>
    <property type="match status" value="1"/>
</dbReference>
<dbReference type="OrthoDB" id="19174at2157"/>
<dbReference type="NCBIfam" id="TIGR00040">
    <property type="entry name" value="yfcE"/>
    <property type="match status" value="1"/>
</dbReference>
<comment type="cofactor">
    <cofactor evidence="4">
        <name>a divalent metal cation</name>
        <dbReference type="ChEBI" id="CHEBI:60240"/>
    </cofactor>
</comment>
<gene>
    <name evidence="6" type="ORF">KTS45_15565</name>
</gene>
<name>A0A8J7YBY5_9EURY</name>
<dbReference type="InterPro" id="IPR041802">
    <property type="entry name" value="MPP_YfcE"/>
</dbReference>
<evidence type="ECO:0000313" key="7">
    <source>
        <dbReference type="Proteomes" id="UP000766550"/>
    </source>
</evidence>
<dbReference type="CDD" id="cd00841">
    <property type="entry name" value="MPP_YfcE"/>
    <property type="match status" value="1"/>
</dbReference>
<dbReference type="InterPro" id="IPR029052">
    <property type="entry name" value="Metallo-depent_PP-like"/>
</dbReference>
<dbReference type="EC" id="3.1.4.-" evidence="4"/>
<dbReference type="Proteomes" id="UP000766550">
    <property type="component" value="Unassembled WGS sequence"/>
</dbReference>
<dbReference type="GO" id="GO:0016787">
    <property type="term" value="F:hydrolase activity"/>
    <property type="evidence" value="ECO:0007669"/>
    <property type="project" value="UniProtKB-UniRule"/>
</dbReference>
<organism evidence="6 7">
    <name type="scientific">Haloarcula limicola</name>
    <dbReference type="NCBI Taxonomy" id="1429915"/>
    <lineage>
        <taxon>Archaea</taxon>
        <taxon>Methanobacteriati</taxon>
        <taxon>Methanobacteriota</taxon>
        <taxon>Stenosarchaea group</taxon>
        <taxon>Halobacteria</taxon>
        <taxon>Halobacteriales</taxon>
        <taxon>Haloarculaceae</taxon>
        <taxon>Haloarcula</taxon>
    </lineage>
</organism>
<comment type="similarity">
    <text evidence="1 4">Belongs to the metallophosphoesterase superfamily. YfcE family.</text>
</comment>
<dbReference type="PROSITE" id="PS01269">
    <property type="entry name" value="UPF0025"/>
    <property type="match status" value="1"/>
</dbReference>
<protein>
    <recommendedName>
        <fullName evidence="4">Phosphoesterase</fullName>
        <ecNumber evidence="4">3.1.4.-</ecNumber>
    </recommendedName>
</protein>
<comment type="caution">
    <text evidence="6">The sequence shown here is derived from an EMBL/GenBank/DDBJ whole genome shotgun (WGS) entry which is preliminary data.</text>
</comment>
<evidence type="ECO:0000259" key="5">
    <source>
        <dbReference type="Pfam" id="PF12850"/>
    </source>
</evidence>
<dbReference type="PANTHER" id="PTHR11124">
    <property type="entry name" value="VACUOLAR SORTING PROTEIN VPS29"/>
    <property type="match status" value="1"/>
</dbReference>
<dbReference type="Gene3D" id="3.60.21.10">
    <property type="match status" value="1"/>
</dbReference>
<sequence>MLTVISDTHGTDGHRLEGETLAAVREADRVVHAGDFTTETVLDAVESETTALTAVYGNNDTRGVRGRLTDVATLSWAGLTVLVVHGHEHTETALSMLARQEDADVVVVGHSHRPELAELDGRLLVNPGSYADPRRYEPAHAELDVEDGRLTVRLRSPDGTTVSSITRKR</sequence>